<feature type="chain" id="PRO_5036137236" evidence="1">
    <location>
        <begin position="21"/>
        <end position="265"/>
    </location>
</feature>
<dbReference type="Proteomes" id="UP000325313">
    <property type="component" value="Unassembled WGS sequence"/>
</dbReference>
<reference evidence="4 5" key="1">
    <citation type="submission" date="2019-05" db="EMBL/GenBank/DDBJ databases">
        <title>Emergence of the Ug99 lineage of the wheat stem rust pathogen through somatic hybridization.</title>
        <authorList>
            <person name="Li F."/>
            <person name="Upadhyaya N.M."/>
            <person name="Sperschneider J."/>
            <person name="Matny O."/>
            <person name="Nguyen-Phuc H."/>
            <person name="Mago R."/>
            <person name="Raley C."/>
            <person name="Miller M.E."/>
            <person name="Silverstein K.A.T."/>
            <person name="Henningsen E."/>
            <person name="Hirsch C.D."/>
            <person name="Visser B."/>
            <person name="Pretorius Z.A."/>
            <person name="Steffenson B.J."/>
            <person name="Schwessinger B."/>
            <person name="Dodds P.N."/>
            <person name="Figueroa M."/>
        </authorList>
    </citation>
    <scope>NUCLEOTIDE SEQUENCE [LARGE SCALE GENOMIC DNA]</scope>
    <source>
        <strain evidence="3">21-0</strain>
        <strain evidence="2 5">Ug99</strain>
    </source>
</reference>
<name>A0A5B0MJ09_PUCGR</name>
<gene>
    <name evidence="3" type="ORF">PGT21_032701</name>
    <name evidence="2" type="ORF">PGTUg99_034015</name>
</gene>
<dbReference type="Proteomes" id="UP000324748">
    <property type="component" value="Unassembled WGS sequence"/>
</dbReference>
<evidence type="ECO:0000313" key="5">
    <source>
        <dbReference type="Proteomes" id="UP000325313"/>
    </source>
</evidence>
<dbReference type="EMBL" id="VSWC01000092">
    <property type="protein sequence ID" value="KAA1091396.1"/>
    <property type="molecule type" value="Genomic_DNA"/>
</dbReference>
<evidence type="ECO:0000313" key="3">
    <source>
        <dbReference type="EMBL" id="KAA1091396.1"/>
    </source>
</evidence>
<keyword evidence="4" id="KW-1185">Reference proteome</keyword>
<organism evidence="2 5">
    <name type="scientific">Puccinia graminis f. sp. tritici</name>
    <dbReference type="NCBI Taxonomy" id="56615"/>
    <lineage>
        <taxon>Eukaryota</taxon>
        <taxon>Fungi</taxon>
        <taxon>Dikarya</taxon>
        <taxon>Basidiomycota</taxon>
        <taxon>Pucciniomycotina</taxon>
        <taxon>Pucciniomycetes</taxon>
        <taxon>Pucciniales</taxon>
        <taxon>Pucciniaceae</taxon>
        <taxon>Puccinia</taxon>
    </lineage>
</organism>
<evidence type="ECO:0000313" key="2">
    <source>
        <dbReference type="EMBL" id="KAA1076039.1"/>
    </source>
</evidence>
<protein>
    <submittedName>
        <fullName evidence="2">Uncharacterized protein</fullName>
    </submittedName>
</protein>
<dbReference type="EMBL" id="VDEP01000471">
    <property type="protein sequence ID" value="KAA1076039.1"/>
    <property type="molecule type" value="Genomic_DNA"/>
</dbReference>
<sequence>MHFRTNHYIIHAMFFGLCAAMDDALNQSYLANHEWETIPPMWNDMTFSGTPVGSLHHINDVSAASSLSHRQEIHHENVVSGQHYPLDSSGMAVGSRNNLPDFLSEFDSENNRVGGFQMRGRPDHAIHQSISQAKGTPLVHSGINSVSGAALSGIRKRKGRGSETALLSPTTTSIPLESIQGPATDGSVVKTFSKVHFRKKEGKRRGSARQSPLVDLTVISDEEKRGSINTRIKTTASSKFLLNSLANRAHSLCVSSAIRDILQRR</sequence>
<keyword evidence="1" id="KW-0732">Signal</keyword>
<feature type="signal peptide" evidence="1">
    <location>
        <begin position="1"/>
        <end position="20"/>
    </location>
</feature>
<evidence type="ECO:0000256" key="1">
    <source>
        <dbReference type="SAM" id="SignalP"/>
    </source>
</evidence>
<evidence type="ECO:0000313" key="4">
    <source>
        <dbReference type="Proteomes" id="UP000324748"/>
    </source>
</evidence>
<proteinExistence type="predicted"/>
<comment type="caution">
    <text evidence="2">The sequence shown here is derived from an EMBL/GenBank/DDBJ whole genome shotgun (WGS) entry which is preliminary data.</text>
</comment>
<dbReference type="OrthoDB" id="2495804at2759"/>
<dbReference type="AlphaFoldDB" id="A0A5B0MJ09"/>
<accession>A0A5B0MJ09</accession>